<organism evidence="3 4">
    <name type="scientific">Jiangella alkaliphila</name>
    <dbReference type="NCBI Taxonomy" id="419479"/>
    <lineage>
        <taxon>Bacteria</taxon>
        <taxon>Bacillati</taxon>
        <taxon>Actinomycetota</taxon>
        <taxon>Actinomycetes</taxon>
        <taxon>Jiangellales</taxon>
        <taxon>Jiangellaceae</taxon>
        <taxon>Jiangella</taxon>
    </lineage>
</organism>
<accession>A0A1H2L2K5</accession>
<dbReference type="PANTHER" id="PTHR38658:SF1">
    <property type="entry name" value="OXPP CYCLE PROTEIN OPCA-RELATED"/>
    <property type="match status" value="1"/>
</dbReference>
<keyword evidence="4" id="KW-1185">Reference proteome</keyword>
<dbReference type="NCBIfam" id="TIGR00534">
    <property type="entry name" value="OpcA"/>
    <property type="match status" value="1"/>
</dbReference>
<reference evidence="4" key="1">
    <citation type="submission" date="2016-10" db="EMBL/GenBank/DDBJ databases">
        <authorList>
            <person name="Varghese N."/>
            <person name="Submissions S."/>
        </authorList>
    </citation>
    <scope>NUCLEOTIDE SEQUENCE [LARGE SCALE GENOMIC DNA]</scope>
    <source>
        <strain evidence="4">DSM 45079</strain>
    </source>
</reference>
<dbReference type="InterPro" id="IPR004555">
    <property type="entry name" value="G6PDH_assembly_OpcA"/>
</dbReference>
<evidence type="ECO:0000259" key="2">
    <source>
        <dbReference type="Pfam" id="PF20171"/>
    </source>
</evidence>
<dbReference type="RefSeq" id="WP_046772512.1">
    <property type="nucleotide sequence ID" value="NZ_LBMC01000065.1"/>
</dbReference>
<protein>
    <submittedName>
        <fullName evidence="3">Glucose-6-phosphate dehydrogenase assembly protein OpcA</fullName>
    </submittedName>
</protein>
<gene>
    <name evidence="3" type="ORF">SAMN04488563_4874</name>
</gene>
<dbReference type="InterPro" id="IPR046801">
    <property type="entry name" value="OpcA_G6PD_N"/>
</dbReference>
<dbReference type="PANTHER" id="PTHR38658">
    <property type="entry name" value="OXPP CYCLE PROTEIN OPCA-RELATED"/>
    <property type="match status" value="1"/>
</dbReference>
<evidence type="ECO:0000313" key="3">
    <source>
        <dbReference type="EMBL" id="SDU75044.1"/>
    </source>
</evidence>
<dbReference type="Proteomes" id="UP000182977">
    <property type="component" value="Chromosome I"/>
</dbReference>
<feature type="domain" description="Glucose-6-phosphate dehydrogenase assembly protein OpcA N-terminal" evidence="1">
    <location>
        <begin position="51"/>
        <end position="161"/>
    </location>
</feature>
<evidence type="ECO:0000259" key="1">
    <source>
        <dbReference type="Pfam" id="PF10128"/>
    </source>
</evidence>
<dbReference type="InterPro" id="IPR046802">
    <property type="entry name" value="OpcA_G6PD_C"/>
</dbReference>
<dbReference type="EMBL" id="LT629791">
    <property type="protein sequence ID" value="SDU75044.1"/>
    <property type="molecule type" value="Genomic_DNA"/>
</dbReference>
<dbReference type="Pfam" id="PF20171">
    <property type="entry name" value="OpcA_G6PD_C"/>
    <property type="match status" value="1"/>
</dbReference>
<sequence length="318" mass="33940">MIIDIPSTTAGAVGKRLVDLREKHGAVALGRVLTLVIVSEEADAEDAIESANQASHEHPCRIIAVIKGTSRGSARLDAQIRVGGDAGASEVVVLRLFGPLTGHAESVIVPLLLPDNPVVVWWPAESPAVPADDPVGRLAQRRITDAAACKRPSAALQERAESYQPGDTDLAWTRLTLWRALLAAALDQPPHEEITAARVVGGPDNPSADLLAGWLAHTLRVPVTRTKATGVAGLFSVRLDRPSGAIGIERPDDEVATLTVPGRADRRVALPRRNAGESLAEELRRLDPDDIYGEVIQEGLGELHETGKITRTKAKVKR</sequence>
<evidence type="ECO:0000313" key="4">
    <source>
        <dbReference type="Proteomes" id="UP000182977"/>
    </source>
</evidence>
<dbReference type="OrthoDB" id="128564at2"/>
<name>A0A1H2L2K5_9ACTN</name>
<dbReference type="STRING" id="419479.SAMN04488563_4874"/>
<dbReference type="Pfam" id="PF10128">
    <property type="entry name" value="OpcA_G6PD_assem"/>
    <property type="match status" value="1"/>
</dbReference>
<proteinExistence type="predicted"/>
<dbReference type="AlphaFoldDB" id="A0A1H2L2K5"/>
<feature type="domain" description="Glucose-6-phosphate dehydrogenase assembly protein OpcA C-terminal" evidence="2">
    <location>
        <begin position="165"/>
        <end position="295"/>
    </location>
</feature>